<feature type="domain" description="Nudix hydrolase" evidence="4">
    <location>
        <begin position="16"/>
        <end position="148"/>
    </location>
</feature>
<evidence type="ECO:0000313" key="6">
    <source>
        <dbReference type="Proteomes" id="UP001235343"/>
    </source>
</evidence>
<dbReference type="PANTHER" id="PTHR43046:SF2">
    <property type="entry name" value="8-OXO-DGTP DIPHOSPHATASE-RELATED"/>
    <property type="match status" value="1"/>
</dbReference>
<evidence type="ECO:0000259" key="4">
    <source>
        <dbReference type="PROSITE" id="PS51462"/>
    </source>
</evidence>
<keyword evidence="6" id="KW-1185">Reference proteome</keyword>
<dbReference type="GO" id="GO:0016787">
    <property type="term" value="F:hydrolase activity"/>
    <property type="evidence" value="ECO:0007669"/>
    <property type="project" value="UniProtKB-KW"/>
</dbReference>
<evidence type="ECO:0000256" key="3">
    <source>
        <dbReference type="RuleBase" id="RU003476"/>
    </source>
</evidence>
<dbReference type="SUPFAM" id="SSF55811">
    <property type="entry name" value="Nudix"/>
    <property type="match status" value="1"/>
</dbReference>
<reference evidence="5 6" key="1">
    <citation type="submission" date="2023-06" db="EMBL/GenBank/DDBJ databases">
        <title>Aquibacillus rhizosphaerae LR5S19.</title>
        <authorList>
            <person name="Sun J.-Q."/>
        </authorList>
    </citation>
    <scope>NUCLEOTIDE SEQUENCE [LARGE SCALE GENOMIC DNA]</scope>
    <source>
        <strain evidence="5 6">LR5S19</strain>
    </source>
</reference>
<keyword evidence="2 3" id="KW-0378">Hydrolase</keyword>
<dbReference type="Proteomes" id="UP001235343">
    <property type="component" value="Unassembled WGS sequence"/>
</dbReference>
<evidence type="ECO:0000313" key="5">
    <source>
        <dbReference type="EMBL" id="MDL4840165.1"/>
    </source>
</evidence>
<dbReference type="RefSeq" id="WP_285931169.1">
    <property type="nucleotide sequence ID" value="NZ_JASTZU010000023.1"/>
</dbReference>
<dbReference type="InterPro" id="IPR020476">
    <property type="entry name" value="Nudix_hydrolase"/>
</dbReference>
<comment type="caution">
    <text evidence="5">The sequence shown here is derived from an EMBL/GenBank/DDBJ whole genome shotgun (WGS) entry which is preliminary data.</text>
</comment>
<sequence>MDYITHLRSMVGHEKVIMVVAGALVFDKDDRLLMHLRQDNNTWGLPGGYMELGESILDTARREVLEETGLELGELTLFSIYSGPGNEKTLHSGDQVALVQNWFICRDYQGEMLKQNEESLDVAFFSLNDLPKNLFMSHKKVLDDYLSGAELPIIK</sequence>
<dbReference type="Pfam" id="PF00293">
    <property type="entry name" value="NUDIX"/>
    <property type="match status" value="1"/>
</dbReference>
<dbReference type="EMBL" id="JASTZU010000023">
    <property type="protein sequence ID" value="MDL4840165.1"/>
    <property type="molecule type" value="Genomic_DNA"/>
</dbReference>
<accession>A0ABT7L2R3</accession>
<protein>
    <submittedName>
        <fullName evidence="5">NUDIX hydrolase</fullName>
    </submittedName>
</protein>
<dbReference type="InterPro" id="IPR000086">
    <property type="entry name" value="NUDIX_hydrolase_dom"/>
</dbReference>
<comment type="cofactor">
    <cofactor evidence="1">
        <name>Mg(2+)</name>
        <dbReference type="ChEBI" id="CHEBI:18420"/>
    </cofactor>
</comment>
<dbReference type="PROSITE" id="PS51462">
    <property type="entry name" value="NUDIX"/>
    <property type="match status" value="1"/>
</dbReference>
<evidence type="ECO:0000256" key="2">
    <source>
        <dbReference type="ARBA" id="ARBA00022801"/>
    </source>
</evidence>
<dbReference type="PROSITE" id="PS00893">
    <property type="entry name" value="NUDIX_BOX"/>
    <property type="match status" value="1"/>
</dbReference>
<comment type="similarity">
    <text evidence="3">Belongs to the Nudix hydrolase family.</text>
</comment>
<name>A0ABT7L2R3_9BACI</name>
<dbReference type="PANTHER" id="PTHR43046">
    <property type="entry name" value="GDP-MANNOSE MANNOSYL HYDROLASE"/>
    <property type="match status" value="1"/>
</dbReference>
<evidence type="ECO:0000256" key="1">
    <source>
        <dbReference type="ARBA" id="ARBA00001946"/>
    </source>
</evidence>
<organism evidence="5 6">
    <name type="scientific">Aquibacillus rhizosphaerae</name>
    <dbReference type="NCBI Taxonomy" id="3051431"/>
    <lineage>
        <taxon>Bacteria</taxon>
        <taxon>Bacillati</taxon>
        <taxon>Bacillota</taxon>
        <taxon>Bacilli</taxon>
        <taxon>Bacillales</taxon>
        <taxon>Bacillaceae</taxon>
        <taxon>Aquibacillus</taxon>
    </lineage>
</organism>
<dbReference type="CDD" id="cd04677">
    <property type="entry name" value="NUDIX_Hydrolase"/>
    <property type="match status" value="1"/>
</dbReference>
<dbReference type="InterPro" id="IPR015797">
    <property type="entry name" value="NUDIX_hydrolase-like_dom_sf"/>
</dbReference>
<dbReference type="InterPro" id="IPR020084">
    <property type="entry name" value="NUDIX_hydrolase_CS"/>
</dbReference>
<dbReference type="Gene3D" id="3.90.79.10">
    <property type="entry name" value="Nucleoside Triphosphate Pyrophosphohydrolase"/>
    <property type="match status" value="1"/>
</dbReference>
<dbReference type="PRINTS" id="PR00502">
    <property type="entry name" value="NUDIXFAMILY"/>
</dbReference>
<proteinExistence type="inferred from homology"/>
<gene>
    <name evidence="5" type="ORF">QQS35_06795</name>
</gene>